<dbReference type="Pfam" id="PF23825">
    <property type="entry name" value="DUF7195"/>
    <property type="match status" value="1"/>
</dbReference>
<dbReference type="Proteomes" id="UP001223176">
    <property type="component" value="Segment"/>
</dbReference>
<protein>
    <submittedName>
        <fullName evidence="1">Uncharacterized protein</fullName>
    </submittedName>
</protein>
<dbReference type="InterPro" id="IPR055619">
    <property type="entry name" value="DUF7195"/>
</dbReference>
<proteinExistence type="predicted"/>
<accession>A0AAF0RD12</accession>
<evidence type="ECO:0000313" key="2">
    <source>
        <dbReference type="Proteomes" id="UP001223176"/>
    </source>
</evidence>
<keyword evidence="2" id="KW-1185">Reference proteome</keyword>
<evidence type="ECO:0000313" key="1">
    <source>
        <dbReference type="EMBL" id="WHS68343.1"/>
    </source>
</evidence>
<reference evidence="1" key="1">
    <citation type="submission" date="2023-04" db="EMBL/GenBank/DDBJ databases">
        <title>Isolation and Characterization of Novel Plasmid-specific Phages Infecting Bacteria Carrying Diverse Conjugative Plasmids.</title>
        <authorList>
            <person name="Parra B."/>
            <person name="Cockx B."/>
            <person name="Lutz V.T."/>
            <person name="Bronsted L."/>
            <person name="Smets B.F."/>
            <person name="Dechesne A."/>
        </authorList>
    </citation>
    <scope>NUCLEOTIDE SEQUENCE</scope>
</reference>
<name>A0AAF0RD12_9CAUD</name>
<dbReference type="EMBL" id="OQ829281">
    <property type="protein sequence ID" value="WHS68343.1"/>
    <property type="molecule type" value="Genomic_DNA"/>
</dbReference>
<organism evidence="1 2">
    <name type="scientific">phage PKM.Lu.22.1</name>
    <dbReference type="NCBI Taxonomy" id="3049197"/>
    <lineage>
        <taxon>Viruses</taxon>
        <taxon>Duplodnaviria</taxon>
        <taxon>Heunggongvirae</taxon>
        <taxon>Uroviricota</taxon>
        <taxon>Caudoviricetes</taxon>
        <taxon>Grimontviridae</taxon>
    </lineage>
</organism>
<sequence length="70" mass="8004">MKEVKVLRLENPVVIRKVPMTDLGSDMLRAVRAYQIGLYEEQKGVKVAIPYPVSIHMMLADYCRLKGIEV</sequence>